<keyword evidence="1" id="KW-1133">Transmembrane helix</keyword>
<comment type="caution">
    <text evidence="2">The sequence shown here is derived from an EMBL/GenBank/DDBJ whole genome shotgun (WGS) entry which is preliminary data.</text>
</comment>
<dbReference type="InterPro" id="IPR012902">
    <property type="entry name" value="N_methyl_site"/>
</dbReference>
<keyword evidence="1" id="KW-0812">Transmembrane</keyword>
<protein>
    <recommendedName>
        <fullName evidence="4">Prepilin-type N-terminal cleavage/methylation domain-containing protein</fullName>
    </recommendedName>
</protein>
<gene>
    <name evidence="2" type="ORF">A3D34_02180</name>
</gene>
<dbReference type="EMBL" id="MHOQ01000005">
    <property type="protein sequence ID" value="OGZ67426.1"/>
    <property type="molecule type" value="Genomic_DNA"/>
</dbReference>
<dbReference type="InterPro" id="IPR045584">
    <property type="entry name" value="Pilin-like"/>
</dbReference>
<dbReference type="Proteomes" id="UP000179183">
    <property type="component" value="Unassembled WGS sequence"/>
</dbReference>
<dbReference type="SUPFAM" id="SSF54523">
    <property type="entry name" value="Pili subunits"/>
    <property type="match status" value="1"/>
</dbReference>
<evidence type="ECO:0000313" key="3">
    <source>
        <dbReference type="Proteomes" id="UP000179183"/>
    </source>
</evidence>
<dbReference type="AlphaFoldDB" id="A0A1G2HXY2"/>
<evidence type="ECO:0008006" key="4">
    <source>
        <dbReference type="Google" id="ProtNLM"/>
    </source>
</evidence>
<evidence type="ECO:0000256" key="1">
    <source>
        <dbReference type="SAM" id="Phobius"/>
    </source>
</evidence>
<dbReference type="NCBIfam" id="TIGR02532">
    <property type="entry name" value="IV_pilin_GFxxxE"/>
    <property type="match status" value="1"/>
</dbReference>
<feature type="transmembrane region" description="Helical" evidence="1">
    <location>
        <begin position="20"/>
        <end position="41"/>
    </location>
</feature>
<accession>A0A1G2HXY2</accession>
<reference evidence="2 3" key="1">
    <citation type="journal article" date="2016" name="Nat. Commun.">
        <title>Thousands of microbial genomes shed light on interconnected biogeochemical processes in an aquifer system.</title>
        <authorList>
            <person name="Anantharaman K."/>
            <person name="Brown C.T."/>
            <person name="Hug L.A."/>
            <person name="Sharon I."/>
            <person name="Castelle C.J."/>
            <person name="Probst A.J."/>
            <person name="Thomas B.C."/>
            <person name="Singh A."/>
            <person name="Wilkins M.J."/>
            <person name="Karaoz U."/>
            <person name="Brodie E.L."/>
            <person name="Williams K.H."/>
            <person name="Hubbard S.S."/>
            <person name="Banfield J.F."/>
        </authorList>
    </citation>
    <scope>NUCLEOTIDE SEQUENCE [LARGE SCALE GENOMIC DNA]</scope>
</reference>
<dbReference type="Pfam" id="PF07963">
    <property type="entry name" value="N_methyl"/>
    <property type="match status" value="1"/>
</dbReference>
<proteinExistence type="predicted"/>
<evidence type="ECO:0000313" key="2">
    <source>
        <dbReference type="EMBL" id="OGZ67426.1"/>
    </source>
</evidence>
<organism evidence="2 3">
    <name type="scientific">Candidatus Staskawiczbacteria bacterium RIFCSPHIGHO2_02_FULL_33_16</name>
    <dbReference type="NCBI Taxonomy" id="1802204"/>
    <lineage>
        <taxon>Bacteria</taxon>
        <taxon>Candidatus Staskawicziibacteriota</taxon>
    </lineage>
</organism>
<sequence>MQKSKIKNQKSKGFTLVELVVVLALFMVVIDVAVSIFINMVKYQKRVLEEQSFLNQTSYVEEYMSKALRTAVKDDAGNCLFEGQIEYPGYMYLLTRYNADKGFYEGVKFITSNNECKEFFLDSDGILKETKGGGASQDILSSKFTIEDVRFLVNGDKTLHGASQNDASQPRITFLIKVLVQGEGDFQEKIIQTTISQINLNTQ</sequence>
<keyword evidence="1" id="KW-0472">Membrane</keyword>
<name>A0A1G2HXY2_9BACT</name>